<evidence type="ECO:0000313" key="4">
    <source>
        <dbReference type="Proteomes" id="UP001165121"/>
    </source>
</evidence>
<feature type="compositionally biased region" description="Polar residues" evidence="2">
    <location>
        <begin position="13"/>
        <end position="37"/>
    </location>
</feature>
<dbReference type="EMBL" id="BSXT01003562">
    <property type="protein sequence ID" value="GMF54655.1"/>
    <property type="molecule type" value="Genomic_DNA"/>
</dbReference>
<dbReference type="OrthoDB" id="123301at2759"/>
<comment type="caution">
    <text evidence="3">The sequence shown here is derived from an EMBL/GenBank/DDBJ whole genome shotgun (WGS) entry which is preliminary data.</text>
</comment>
<keyword evidence="1" id="KW-0175">Coiled coil</keyword>
<reference evidence="3" key="1">
    <citation type="submission" date="2023-04" db="EMBL/GenBank/DDBJ databases">
        <title>Phytophthora fragariaefolia NBRC 109709.</title>
        <authorList>
            <person name="Ichikawa N."/>
            <person name="Sato H."/>
            <person name="Tonouchi N."/>
        </authorList>
    </citation>
    <scope>NUCLEOTIDE SEQUENCE</scope>
    <source>
        <strain evidence="3">NBRC 109709</strain>
    </source>
</reference>
<evidence type="ECO:0000313" key="3">
    <source>
        <dbReference type="EMBL" id="GMF54655.1"/>
    </source>
</evidence>
<accession>A0A9W7D4N7</accession>
<gene>
    <name evidence="3" type="ORF">Pfra01_002285100</name>
</gene>
<feature type="region of interest" description="Disordered" evidence="2">
    <location>
        <begin position="1"/>
        <end position="75"/>
    </location>
</feature>
<name>A0A9W7D4N7_9STRA</name>
<dbReference type="Proteomes" id="UP001165121">
    <property type="component" value="Unassembled WGS sequence"/>
</dbReference>
<evidence type="ECO:0000256" key="1">
    <source>
        <dbReference type="SAM" id="Coils"/>
    </source>
</evidence>
<organism evidence="3 4">
    <name type="scientific">Phytophthora fragariaefolia</name>
    <dbReference type="NCBI Taxonomy" id="1490495"/>
    <lineage>
        <taxon>Eukaryota</taxon>
        <taxon>Sar</taxon>
        <taxon>Stramenopiles</taxon>
        <taxon>Oomycota</taxon>
        <taxon>Peronosporomycetes</taxon>
        <taxon>Peronosporales</taxon>
        <taxon>Peronosporaceae</taxon>
        <taxon>Phytophthora</taxon>
    </lineage>
</organism>
<protein>
    <submittedName>
        <fullName evidence="3">Unnamed protein product</fullName>
    </submittedName>
</protein>
<feature type="compositionally biased region" description="Basic and acidic residues" evidence="2">
    <location>
        <begin position="45"/>
        <end position="70"/>
    </location>
</feature>
<feature type="region of interest" description="Disordered" evidence="2">
    <location>
        <begin position="474"/>
        <end position="502"/>
    </location>
</feature>
<proteinExistence type="predicted"/>
<feature type="compositionally biased region" description="Low complexity" evidence="2">
    <location>
        <begin position="483"/>
        <end position="502"/>
    </location>
</feature>
<evidence type="ECO:0000256" key="2">
    <source>
        <dbReference type="SAM" id="MobiDB-lite"/>
    </source>
</evidence>
<dbReference type="AlphaFoldDB" id="A0A9W7D4N7"/>
<feature type="coiled-coil region" evidence="1">
    <location>
        <begin position="351"/>
        <end position="385"/>
    </location>
</feature>
<sequence length="502" mass="54189">MAPAGGDAPEARTQGNDAQERASQSGDANKGSKSQETPAEASPSGDERRVHFAGNDDDKEGDNGEGHVDADGDVVMEGSTVDTEAKESDDRLSADPNGSSSLNAVSATLNAGNKALSEHSFLAPGWRERRLVSNAEYAGLSASKLVPVSSFHFIDESAQRPASWLVPPPIATDTPLRVVGVPASADAVHNGARFHDGYGGLEVLQTLETLTDEDYKDLESVIGPNVRSSMLEVRQGLPSGISLASMLKSLVLQREFASVLSVFRAERLAERTFNSVPFLKRLLNIYRQLKLVIESTGQTSAQHTLDLLDVNEGLRREWAAMEVYWKEEVERITAAKQDGESAFKQNLIRQQEDHQHALNACADEIAELKDQLQTSEALCEVLRRESREKTLGAWAFSDFLDREPQVTVAGNWKRLQELFGHIADGTTPPAGWITNIHVVAIDQPQCVCGDYAAERKKANGGDFASKLVPPLRKTVDLTGGNAGSSKSKSKQSASTGKSASKG</sequence>
<keyword evidence="4" id="KW-1185">Reference proteome</keyword>